<dbReference type="Pfam" id="PF01590">
    <property type="entry name" value="GAF"/>
    <property type="match status" value="1"/>
</dbReference>
<name>A0A9X3X3P1_9BACT</name>
<feature type="region of interest" description="Disordered" evidence="7">
    <location>
        <begin position="446"/>
        <end position="498"/>
    </location>
</feature>
<keyword evidence="3" id="KW-0808">Transferase</keyword>
<evidence type="ECO:0000259" key="8">
    <source>
        <dbReference type="PROSITE" id="PS50109"/>
    </source>
</evidence>
<keyword evidence="6" id="KW-0067">ATP-binding</keyword>
<dbReference type="InterPro" id="IPR005467">
    <property type="entry name" value="His_kinase_dom"/>
</dbReference>
<evidence type="ECO:0000256" key="7">
    <source>
        <dbReference type="SAM" id="MobiDB-lite"/>
    </source>
</evidence>
<dbReference type="AlphaFoldDB" id="A0A9X3X3P1"/>
<dbReference type="EC" id="2.7.13.3" evidence="2"/>
<dbReference type="InterPro" id="IPR003594">
    <property type="entry name" value="HATPase_dom"/>
</dbReference>
<dbReference type="InterPro" id="IPR004358">
    <property type="entry name" value="Sig_transdc_His_kin-like_C"/>
</dbReference>
<evidence type="ECO:0000256" key="1">
    <source>
        <dbReference type="ARBA" id="ARBA00000085"/>
    </source>
</evidence>
<reference evidence="9 10" key="1">
    <citation type="submission" date="2021-04" db="EMBL/GenBank/DDBJ databases">
        <title>Genome analysis of Polyangium sp.</title>
        <authorList>
            <person name="Li Y."/>
            <person name="Wang J."/>
        </authorList>
    </citation>
    <scope>NUCLEOTIDE SEQUENCE [LARGE SCALE GENOMIC DNA]</scope>
    <source>
        <strain evidence="9 10">SDU14</strain>
    </source>
</reference>
<evidence type="ECO:0000256" key="6">
    <source>
        <dbReference type="ARBA" id="ARBA00022840"/>
    </source>
</evidence>
<comment type="catalytic activity">
    <reaction evidence="1">
        <text>ATP + protein L-histidine = ADP + protein N-phospho-L-histidine.</text>
        <dbReference type="EC" id="2.7.13.3"/>
    </reaction>
</comment>
<dbReference type="PRINTS" id="PR00344">
    <property type="entry name" value="BCTRLSENSOR"/>
</dbReference>
<keyword evidence="5" id="KW-0418">Kinase</keyword>
<feature type="compositionally biased region" description="Polar residues" evidence="7">
    <location>
        <begin position="541"/>
        <end position="554"/>
    </location>
</feature>
<dbReference type="SMART" id="SM00065">
    <property type="entry name" value="GAF"/>
    <property type="match status" value="1"/>
</dbReference>
<dbReference type="GO" id="GO:0005524">
    <property type="term" value="F:ATP binding"/>
    <property type="evidence" value="ECO:0007669"/>
    <property type="project" value="UniProtKB-KW"/>
</dbReference>
<dbReference type="InterPro" id="IPR003018">
    <property type="entry name" value="GAF"/>
</dbReference>
<evidence type="ECO:0000313" key="9">
    <source>
        <dbReference type="EMBL" id="MDC3983664.1"/>
    </source>
</evidence>
<dbReference type="Proteomes" id="UP001151081">
    <property type="component" value="Unassembled WGS sequence"/>
</dbReference>
<dbReference type="PANTHER" id="PTHR44936:SF10">
    <property type="entry name" value="SENSOR PROTEIN RSTB"/>
    <property type="match status" value="1"/>
</dbReference>
<dbReference type="InterPro" id="IPR029016">
    <property type="entry name" value="GAF-like_dom_sf"/>
</dbReference>
<feature type="region of interest" description="Disordered" evidence="7">
    <location>
        <begin position="516"/>
        <end position="608"/>
    </location>
</feature>
<evidence type="ECO:0000256" key="2">
    <source>
        <dbReference type="ARBA" id="ARBA00012438"/>
    </source>
</evidence>
<evidence type="ECO:0000256" key="4">
    <source>
        <dbReference type="ARBA" id="ARBA00022741"/>
    </source>
</evidence>
<protein>
    <recommendedName>
        <fullName evidence="2">histidine kinase</fullName>
        <ecNumber evidence="2">2.7.13.3</ecNumber>
    </recommendedName>
</protein>
<dbReference type="PROSITE" id="PS50109">
    <property type="entry name" value="HIS_KIN"/>
    <property type="match status" value="1"/>
</dbReference>
<dbReference type="Gene3D" id="3.30.565.10">
    <property type="entry name" value="Histidine kinase-like ATPase, C-terminal domain"/>
    <property type="match status" value="1"/>
</dbReference>
<dbReference type="Gene3D" id="3.30.450.40">
    <property type="match status" value="1"/>
</dbReference>
<dbReference type="SUPFAM" id="SSF55781">
    <property type="entry name" value="GAF domain-like"/>
    <property type="match status" value="1"/>
</dbReference>
<dbReference type="PANTHER" id="PTHR44936">
    <property type="entry name" value="SENSOR PROTEIN CREC"/>
    <property type="match status" value="1"/>
</dbReference>
<dbReference type="EMBL" id="JAGTJJ010000015">
    <property type="protein sequence ID" value="MDC3983664.1"/>
    <property type="molecule type" value="Genomic_DNA"/>
</dbReference>
<proteinExistence type="predicted"/>
<evidence type="ECO:0000256" key="5">
    <source>
        <dbReference type="ARBA" id="ARBA00022777"/>
    </source>
</evidence>
<keyword evidence="4" id="KW-0547">Nucleotide-binding</keyword>
<organism evidence="9 10">
    <name type="scientific">Polyangium jinanense</name>
    <dbReference type="NCBI Taxonomy" id="2829994"/>
    <lineage>
        <taxon>Bacteria</taxon>
        <taxon>Pseudomonadati</taxon>
        <taxon>Myxococcota</taxon>
        <taxon>Polyangia</taxon>
        <taxon>Polyangiales</taxon>
        <taxon>Polyangiaceae</taxon>
        <taxon>Polyangium</taxon>
    </lineage>
</organism>
<dbReference type="GO" id="GO:0004673">
    <property type="term" value="F:protein histidine kinase activity"/>
    <property type="evidence" value="ECO:0007669"/>
    <property type="project" value="UniProtKB-EC"/>
</dbReference>
<dbReference type="SUPFAM" id="SSF55874">
    <property type="entry name" value="ATPase domain of HSP90 chaperone/DNA topoisomerase II/histidine kinase"/>
    <property type="match status" value="1"/>
</dbReference>
<gene>
    <name evidence="9" type="ORF">KEG57_24360</name>
</gene>
<dbReference type="RefSeq" id="WP_272423357.1">
    <property type="nucleotide sequence ID" value="NZ_JAGTJJ010000015.1"/>
</dbReference>
<dbReference type="Pfam" id="PF02518">
    <property type="entry name" value="HATPase_c"/>
    <property type="match status" value="1"/>
</dbReference>
<accession>A0A9X3X3P1</accession>
<sequence length="608" mass="63572">MAARRTIAATRPSPSLQALLGLSGLLARGKAGGLLSEALALVLEGVGAQRGAAYEATEDGLELVADVGLPATLRAYISTFPSSEVAWFPAQTAVKKRRVATETDAAPALAGRIDPELVNVSGWGTILAAPIMIGRDVLGALVVAAPSPEMLSPEATFVLETAANMLALSLAHEKARDRAAILAEEAKPRAGTHERRGADAKLARLAILGSLAAGFADEMRWPLSSLGTQLEEQEKLIGHLRVRFPGVASALDDLARIQDEATTALKFARTAGTRLLSALEESNAEPVDLEDLAHEAAALVEPTARGRHVDLLVTAVHGSSPVVVGKRSDLGQLLLALLTNGVEACAVAADANTKAGEERQKPLVCVTITRDKELVVMRVEDSGPGIPPDVRAQIFDPLFSTKKESIGLGLTLARQVAVAHGGTVELDRSDLGGALVKVVLPAAPAGVSVTRDHPPPPSRRKPLMPSSPPDNPSTARDGWTSAPKAVEQRTSRRPVRAPLPVGNALMVAADTDVCAPTQRVPRTPSGTQAAQTPKVPAAVTSHGSRTTPRVTIVSSPRPRDSSQITTQKLPPKVARASTTPGGTVVPTARVPEAPRKAPRSRRSKESPQ</sequence>
<evidence type="ECO:0000313" key="10">
    <source>
        <dbReference type="Proteomes" id="UP001151081"/>
    </source>
</evidence>
<evidence type="ECO:0000256" key="3">
    <source>
        <dbReference type="ARBA" id="ARBA00022679"/>
    </source>
</evidence>
<dbReference type="InterPro" id="IPR050980">
    <property type="entry name" value="2C_sensor_his_kinase"/>
</dbReference>
<dbReference type="CDD" id="cd00075">
    <property type="entry name" value="HATPase"/>
    <property type="match status" value="1"/>
</dbReference>
<dbReference type="SMART" id="SM00387">
    <property type="entry name" value="HATPase_c"/>
    <property type="match status" value="1"/>
</dbReference>
<dbReference type="InterPro" id="IPR036890">
    <property type="entry name" value="HATPase_C_sf"/>
</dbReference>
<feature type="domain" description="Histidine kinase" evidence="8">
    <location>
        <begin position="214"/>
        <end position="444"/>
    </location>
</feature>
<keyword evidence="10" id="KW-1185">Reference proteome</keyword>
<comment type="caution">
    <text evidence="9">The sequence shown here is derived from an EMBL/GenBank/DDBJ whole genome shotgun (WGS) entry which is preliminary data.</text>
</comment>